<dbReference type="RefSeq" id="WP_261959868.1">
    <property type="nucleotide sequence ID" value="NZ_BAAAXA010000001.1"/>
</dbReference>
<gene>
    <name evidence="2" type="primary">gsiB</name>
    <name evidence="2" type="ORF">GCM10017581_070510</name>
</gene>
<dbReference type="InterPro" id="IPR006311">
    <property type="entry name" value="TAT_signal"/>
</dbReference>
<dbReference type="Gene3D" id="3.10.105.10">
    <property type="entry name" value="Dipeptide-binding Protein, Domain 3"/>
    <property type="match status" value="1"/>
</dbReference>
<dbReference type="Gene3D" id="3.40.190.10">
    <property type="entry name" value="Periplasmic binding protein-like II"/>
    <property type="match status" value="1"/>
</dbReference>
<feature type="domain" description="Solute-binding protein family 5" evidence="1">
    <location>
        <begin position="93"/>
        <end position="396"/>
    </location>
</feature>
<dbReference type="PROSITE" id="PS51318">
    <property type="entry name" value="TAT"/>
    <property type="match status" value="1"/>
</dbReference>
<dbReference type="Gene3D" id="3.90.76.10">
    <property type="entry name" value="Dipeptide-binding Protein, Domain 1"/>
    <property type="match status" value="1"/>
</dbReference>
<dbReference type="SUPFAM" id="SSF53850">
    <property type="entry name" value="Periplasmic binding protein-like II"/>
    <property type="match status" value="1"/>
</dbReference>
<dbReference type="InterPro" id="IPR039424">
    <property type="entry name" value="SBP_5"/>
</dbReference>
<dbReference type="Proteomes" id="UP001143480">
    <property type="component" value="Unassembled WGS sequence"/>
</dbReference>
<sequence>MSKTPRLDRRAFLKATGATVIAAAGAEVVAGCSSDNAPAAPKAAERLRIASTDPTKGIGVDPRSVGQGTSSMVAYHLYEGLMSLDNDKYLFVLAESAQPNADATKWTVRLRDGVKFHNGQPVKAADVVYSIRSLATPPGNRASVYADVDLAGMKALDARTVEIPLKRPRGDFKEGVLSTFSLVFPDGTTDFSAGIGTGPYKLQSVDGQNVRLTANEAYWGAQPSVRDLEFIRIADPAARLNALKSGEADYVVGISAVGAAAEKGNHAVLLQRGGTVTANALSFAMNQNLAPFNDPRVRRALRLAVDRPQLTKNALLGMASEAQDLVGKGLPGYPTDLGDRSRNIAEARELLKAAGVTQLTIRAADIVPGMLDATRLFGQQLAEAGVTLTINPVPVDSFYADLPGLAKNPFQTFYYANRPAATHLANVTSQHSVFNVTGTGPDYWARLQAAQVIVDDKARATAFDALQHELYDTGGDILWAYQDQLDASKPGISGVQRRGLLPTFGTAQLA</sequence>
<name>A0A9W6KTQ3_9ACTN</name>
<dbReference type="GO" id="GO:0015833">
    <property type="term" value="P:peptide transport"/>
    <property type="evidence" value="ECO:0007669"/>
    <property type="project" value="TreeGrafter"/>
</dbReference>
<evidence type="ECO:0000313" key="2">
    <source>
        <dbReference type="EMBL" id="GLL05304.1"/>
    </source>
</evidence>
<keyword evidence="3" id="KW-1185">Reference proteome</keyword>
<dbReference type="PANTHER" id="PTHR30290">
    <property type="entry name" value="PERIPLASMIC BINDING COMPONENT OF ABC TRANSPORTER"/>
    <property type="match status" value="1"/>
</dbReference>
<evidence type="ECO:0000313" key="3">
    <source>
        <dbReference type="Proteomes" id="UP001143480"/>
    </source>
</evidence>
<evidence type="ECO:0000259" key="1">
    <source>
        <dbReference type="Pfam" id="PF00496"/>
    </source>
</evidence>
<organism evidence="2 3">
    <name type="scientific">Dactylosporangium matsuzakiense</name>
    <dbReference type="NCBI Taxonomy" id="53360"/>
    <lineage>
        <taxon>Bacteria</taxon>
        <taxon>Bacillati</taxon>
        <taxon>Actinomycetota</taxon>
        <taxon>Actinomycetes</taxon>
        <taxon>Micromonosporales</taxon>
        <taxon>Micromonosporaceae</taxon>
        <taxon>Dactylosporangium</taxon>
    </lineage>
</organism>
<reference evidence="2" key="2">
    <citation type="submission" date="2023-01" db="EMBL/GenBank/DDBJ databases">
        <authorList>
            <person name="Sun Q."/>
            <person name="Evtushenko L."/>
        </authorList>
    </citation>
    <scope>NUCLEOTIDE SEQUENCE</scope>
    <source>
        <strain evidence="2">VKM Ac-1321</strain>
    </source>
</reference>
<dbReference type="InterPro" id="IPR000914">
    <property type="entry name" value="SBP_5_dom"/>
</dbReference>
<dbReference type="GO" id="GO:1904680">
    <property type="term" value="F:peptide transmembrane transporter activity"/>
    <property type="evidence" value="ECO:0007669"/>
    <property type="project" value="TreeGrafter"/>
</dbReference>
<dbReference type="CDD" id="cd08503">
    <property type="entry name" value="PBP2_NikA_DppA_OppA_like_17"/>
    <property type="match status" value="1"/>
</dbReference>
<reference evidence="2" key="1">
    <citation type="journal article" date="2014" name="Int. J. Syst. Evol. Microbiol.">
        <title>Complete genome sequence of Corynebacterium casei LMG S-19264T (=DSM 44701T), isolated from a smear-ripened cheese.</title>
        <authorList>
            <consortium name="US DOE Joint Genome Institute (JGI-PGF)"/>
            <person name="Walter F."/>
            <person name="Albersmeier A."/>
            <person name="Kalinowski J."/>
            <person name="Ruckert C."/>
        </authorList>
    </citation>
    <scope>NUCLEOTIDE SEQUENCE</scope>
    <source>
        <strain evidence="2">VKM Ac-1321</strain>
    </source>
</reference>
<proteinExistence type="predicted"/>
<protein>
    <submittedName>
        <fullName evidence="2">ABC transporter substrate-binding protein</fullName>
    </submittedName>
</protein>
<dbReference type="AlphaFoldDB" id="A0A9W6KTQ3"/>
<dbReference type="Pfam" id="PF00496">
    <property type="entry name" value="SBP_bac_5"/>
    <property type="match status" value="1"/>
</dbReference>
<accession>A0A9W6KTQ3</accession>
<comment type="caution">
    <text evidence="2">The sequence shown here is derived from an EMBL/GenBank/DDBJ whole genome shotgun (WGS) entry which is preliminary data.</text>
</comment>
<dbReference type="EMBL" id="BSFP01000055">
    <property type="protein sequence ID" value="GLL05304.1"/>
    <property type="molecule type" value="Genomic_DNA"/>
</dbReference>